<dbReference type="EMBL" id="KN847042">
    <property type="protein sequence ID" value="KIW29928.1"/>
    <property type="molecule type" value="Genomic_DNA"/>
</dbReference>
<accession>A0A0D2CFP0</accession>
<protein>
    <recommendedName>
        <fullName evidence="2">Enoyl reductase (ER) domain-containing protein</fullName>
    </recommendedName>
</protein>
<gene>
    <name evidence="3" type="ORF">PV07_05713</name>
</gene>
<dbReference type="Proteomes" id="UP000054466">
    <property type="component" value="Unassembled WGS sequence"/>
</dbReference>
<proteinExistence type="predicted"/>
<evidence type="ECO:0000259" key="2">
    <source>
        <dbReference type="SMART" id="SM00829"/>
    </source>
</evidence>
<name>A0A0D2CFP0_9EURO</name>
<dbReference type="AlphaFoldDB" id="A0A0D2CFP0"/>
<reference evidence="3 4" key="1">
    <citation type="submission" date="2015-01" db="EMBL/GenBank/DDBJ databases">
        <title>The Genome Sequence of Cladophialophora immunda CBS83496.</title>
        <authorList>
            <consortium name="The Broad Institute Genomics Platform"/>
            <person name="Cuomo C."/>
            <person name="de Hoog S."/>
            <person name="Gorbushina A."/>
            <person name="Stielow B."/>
            <person name="Teixiera M."/>
            <person name="Abouelleil A."/>
            <person name="Chapman S.B."/>
            <person name="Priest M."/>
            <person name="Young S.K."/>
            <person name="Wortman J."/>
            <person name="Nusbaum C."/>
            <person name="Birren B."/>
        </authorList>
    </citation>
    <scope>NUCLEOTIDE SEQUENCE [LARGE SCALE GENOMIC DNA]</scope>
    <source>
        <strain evidence="3 4">CBS 83496</strain>
    </source>
</reference>
<evidence type="ECO:0000256" key="1">
    <source>
        <dbReference type="ARBA" id="ARBA00023002"/>
    </source>
</evidence>
<dbReference type="InterPro" id="IPR020843">
    <property type="entry name" value="ER"/>
</dbReference>
<dbReference type="SUPFAM" id="SSF50129">
    <property type="entry name" value="GroES-like"/>
    <property type="match status" value="1"/>
</dbReference>
<dbReference type="Gene3D" id="3.40.50.720">
    <property type="entry name" value="NAD(P)-binding Rossmann-like Domain"/>
    <property type="match status" value="1"/>
</dbReference>
<evidence type="ECO:0000313" key="3">
    <source>
        <dbReference type="EMBL" id="KIW29928.1"/>
    </source>
</evidence>
<dbReference type="InterPro" id="IPR045010">
    <property type="entry name" value="MDR_fam"/>
</dbReference>
<keyword evidence="1" id="KW-0560">Oxidoreductase</keyword>
<dbReference type="VEuPathDB" id="FungiDB:PV07_05713"/>
<dbReference type="GO" id="GO:0016628">
    <property type="term" value="F:oxidoreductase activity, acting on the CH-CH group of donors, NAD or NADP as acceptor"/>
    <property type="evidence" value="ECO:0007669"/>
    <property type="project" value="InterPro"/>
</dbReference>
<dbReference type="CDD" id="cd05288">
    <property type="entry name" value="PGDH"/>
    <property type="match status" value="1"/>
</dbReference>
<dbReference type="RefSeq" id="XP_016250144.1">
    <property type="nucleotide sequence ID" value="XM_016392625.1"/>
</dbReference>
<dbReference type="SUPFAM" id="SSF51735">
    <property type="entry name" value="NAD(P)-binding Rossmann-fold domains"/>
    <property type="match status" value="1"/>
</dbReference>
<feature type="domain" description="Enoyl reductase (ER)" evidence="2">
    <location>
        <begin position="27"/>
        <end position="351"/>
    </location>
</feature>
<dbReference type="PANTHER" id="PTHR43205">
    <property type="entry name" value="PROSTAGLANDIN REDUCTASE"/>
    <property type="match status" value="1"/>
</dbReference>
<dbReference type="OrthoDB" id="809632at2759"/>
<dbReference type="PANTHER" id="PTHR43205:SF19">
    <property type="entry name" value="ENOYL REDUCTASE (ER) DOMAIN-CONTAINING PROTEIN"/>
    <property type="match status" value="1"/>
</dbReference>
<evidence type="ECO:0000313" key="4">
    <source>
        <dbReference type="Proteomes" id="UP000054466"/>
    </source>
</evidence>
<dbReference type="Pfam" id="PF16884">
    <property type="entry name" value="ADH_N_2"/>
    <property type="match status" value="1"/>
</dbReference>
<organism evidence="3 4">
    <name type="scientific">Cladophialophora immunda</name>
    <dbReference type="NCBI Taxonomy" id="569365"/>
    <lineage>
        <taxon>Eukaryota</taxon>
        <taxon>Fungi</taxon>
        <taxon>Dikarya</taxon>
        <taxon>Ascomycota</taxon>
        <taxon>Pezizomycotina</taxon>
        <taxon>Eurotiomycetes</taxon>
        <taxon>Chaetothyriomycetidae</taxon>
        <taxon>Chaetothyriales</taxon>
        <taxon>Herpotrichiellaceae</taxon>
        <taxon>Cladophialophora</taxon>
    </lineage>
</organism>
<sequence length="354" mass="38102">MAATPTSTRTWILANRPKGIPTFSSADANPTFKLVERPLPPLQPNQVLVKILFFSNDPAQRPAIDASVKAERHYTPPVEIGQPMMARGLAEVVASTADNLPKGTIVAVAPGWTEYAVVDAAECSPRQQLPGGLSITHYLGAFGGPGLTAYYGLVVIGEAKKGMRVVVSGAAGATGSMVVQIAKNIVGCSEVIGIAGSDEKCRWVESLGADKCINYKSPTFEEDLIKATDGFVDIYFDNVGGHILDLMLARLKRHGVAVACGSISGYNSTEPTVLQNYFQVITMRLSIRGFIVTDYLPKAQETIQLFVQAVKEGKLKISNEESEQVVDTKFEDVPRTWLKLFDGGNTGKLVTKLV</sequence>
<dbReference type="FunFam" id="3.40.50.720:FF:000121">
    <property type="entry name" value="Prostaglandin reductase 2"/>
    <property type="match status" value="1"/>
</dbReference>
<dbReference type="HOGENOM" id="CLU_026673_29_2_1"/>
<dbReference type="Gene3D" id="3.90.180.10">
    <property type="entry name" value="Medium-chain alcohol dehydrogenases, catalytic domain"/>
    <property type="match status" value="1"/>
</dbReference>
<dbReference type="InterPro" id="IPR011032">
    <property type="entry name" value="GroES-like_sf"/>
</dbReference>
<dbReference type="GeneID" id="27344907"/>
<keyword evidence="4" id="KW-1185">Reference proteome</keyword>
<dbReference type="InterPro" id="IPR013149">
    <property type="entry name" value="ADH-like_C"/>
</dbReference>
<dbReference type="SMART" id="SM00829">
    <property type="entry name" value="PKS_ER"/>
    <property type="match status" value="1"/>
</dbReference>
<dbReference type="Pfam" id="PF00107">
    <property type="entry name" value="ADH_zinc_N"/>
    <property type="match status" value="1"/>
</dbReference>
<dbReference type="InterPro" id="IPR041694">
    <property type="entry name" value="ADH_N_2"/>
</dbReference>
<dbReference type="InterPro" id="IPR036291">
    <property type="entry name" value="NAD(P)-bd_dom_sf"/>
</dbReference>